<keyword evidence="1" id="KW-1133">Transmembrane helix</keyword>
<gene>
    <name evidence="2" type="ORF">QBC32DRAFT_109408</name>
</gene>
<sequence>MDCIYGFVSGTACCLRSLTSFKYFYVVVLGTSCCLISLIFFRSLYENLRAVESELATLHYISLEIRDALERLESDRRPIPEKIRQQLTILDQEPIPLLAYILIYTKTPTTGMSWLKRFKWAWYGFLKTPRWRDNLRSFKESFTAAIELLSLWLATRETSRASTLTEMELGFERLFARRETSRTITLPEMEPIFERLEHLISQRRLSAKKYKWDKWMLADSLSVALGKREQSD</sequence>
<keyword evidence="3" id="KW-1185">Reference proteome</keyword>
<keyword evidence="1" id="KW-0472">Membrane</keyword>
<accession>A0AAN6P310</accession>
<dbReference type="AlphaFoldDB" id="A0AAN6P310"/>
<protein>
    <submittedName>
        <fullName evidence="2">Uncharacterized protein</fullName>
    </submittedName>
</protein>
<feature type="transmembrane region" description="Helical" evidence="1">
    <location>
        <begin position="23"/>
        <end position="41"/>
    </location>
</feature>
<evidence type="ECO:0000256" key="1">
    <source>
        <dbReference type="SAM" id="Phobius"/>
    </source>
</evidence>
<dbReference type="Proteomes" id="UP001303222">
    <property type="component" value="Unassembled WGS sequence"/>
</dbReference>
<reference evidence="2" key="1">
    <citation type="journal article" date="2023" name="Mol. Phylogenet. Evol.">
        <title>Genome-scale phylogeny and comparative genomics of the fungal order Sordariales.</title>
        <authorList>
            <person name="Hensen N."/>
            <person name="Bonometti L."/>
            <person name="Westerberg I."/>
            <person name="Brannstrom I.O."/>
            <person name="Guillou S."/>
            <person name="Cros-Aarteil S."/>
            <person name="Calhoun S."/>
            <person name="Haridas S."/>
            <person name="Kuo A."/>
            <person name="Mondo S."/>
            <person name="Pangilinan J."/>
            <person name="Riley R."/>
            <person name="LaButti K."/>
            <person name="Andreopoulos B."/>
            <person name="Lipzen A."/>
            <person name="Chen C."/>
            <person name="Yan M."/>
            <person name="Daum C."/>
            <person name="Ng V."/>
            <person name="Clum A."/>
            <person name="Steindorff A."/>
            <person name="Ohm R.A."/>
            <person name="Martin F."/>
            <person name="Silar P."/>
            <person name="Natvig D.O."/>
            <person name="Lalanne C."/>
            <person name="Gautier V."/>
            <person name="Ament-Velasquez S.L."/>
            <person name="Kruys A."/>
            <person name="Hutchinson M.I."/>
            <person name="Powell A.J."/>
            <person name="Barry K."/>
            <person name="Miller A.N."/>
            <person name="Grigoriev I.V."/>
            <person name="Debuchy R."/>
            <person name="Gladieux P."/>
            <person name="Hiltunen Thoren M."/>
            <person name="Johannesson H."/>
        </authorList>
    </citation>
    <scope>NUCLEOTIDE SEQUENCE</scope>
    <source>
        <strain evidence="2">CBS 626.80</strain>
    </source>
</reference>
<keyword evidence="1" id="KW-0812">Transmembrane</keyword>
<comment type="caution">
    <text evidence="2">The sequence shown here is derived from an EMBL/GenBank/DDBJ whole genome shotgun (WGS) entry which is preliminary data.</text>
</comment>
<proteinExistence type="predicted"/>
<reference evidence="2" key="2">
    <citation type="submission" date="2023-06" db="EMBL/GenBank/DDBJ databases">
        <authorList>
            <consortium name="Lawrence Berkeley National Laboratory"/>
            <person name="Mondo S.J."/>
            <person name="Hensen N."/>
            <person name="Bonometti L."/>
            <person name="Westerberg I."/>
            <person name="Brannstrom I.O."/>
            <person name="Guillou S."/>
            <person name="Cros-Aarteil S."/>
            <person name="Calhoun S."/>
            <person name="Haridas S."/>
            <person name="Kuo A."/>
            <person name="Pangilinan J."/>
            <person name="Riley R."/>
            <person name="Labutti K."/>
            <person name="Andreopoulos B."/>
            <person name="Lipzen A."/>
            <person name="Chen C."/>
            <person name="Yanf M."/>
            <person name="Daum C."/>
            <person name="Ng V."/>
            <person name="Clum A."/>
            <person name="Steindorff A."/>
            <person name="Ohm R."/>
            <person name="Martin F."/>
            <person name="Silar P."/>
            <person name="Natvig D."/>
            <person name="Lalanne C."/>
            <person name="Gautier V."/>
            <person name="Ament-Velasquez S.L."/>
            <person name="Kruys A."/>
            <person name="Hutchinson M.I."/>
            <person name="Powell A.J."/>
            <person name="Barry K."/>
            <person name="Miller A.N."/>
            <person name="Grigoriev I.V."/>
            <person name="Debuchy R."/>
            <person name="Gladieux P."/>
            <person name="Thoren M.H."/>
            <person name="Johannesson H."/>
        </authorList>
    </citation>
    <scope>NUCLEOTIDE SEQUENCE</scope>
    <source>
        <strain evidence="2">CBS 626.80</strain>
    </source>
</reference>
<organism evidence="2 3">
    <name type="scientific">Pseudoneurospora amorphoporcata</name>
    <dbReference type="NCBI Taxonomy" id="241081"/>
    <lineage>
        <taxon>Eukaryota</taxon>
        <taxon>Fungi</taxon>
        <taxon>Dikarya</taxon>
        <taxon>Ascomycota</taxon>
        <taxon>Pezizomycotina</taxon>
        <taxon>Sordariomycetes</taxon>
        <taxon>Sordariomycetidae</taxon>
        <taxon>Sordariales</taxon>
        <taxon>Sordariaceae</taxon>
        <taxon>Pseudoneurospora</taxon>
    </lineage>
</organism>
<evidence type="ECO:0000313" key="3">
    <source>
        <dbReference type="Proteomes" id="UP001303222"/>
    </source>
</evidence>
<name>A0AAN6P310_9PEZI</name>
<dbReference type="EMBL" id="MU859064">
    <property type="protein sequence ID" value="KAK3956641.1"/>
    <property type="molecule type" value="Genomic_DNA"/>
</dbReference>
<evidence type="ECO:0000313" key="2">
    <source>
        <dbReference type="EMBL" id="KAK3956641.1"/>
    </source>
</evidence>